<evidence type="ECO:0000313" key="2">
    <source>
        <dbReference type="EMBL" id="RPE72530.1"/>
    </source>
</evidence>
<dbReference type="EMBL" id="RKQL01000001">
    <property type="protein sequence ID" value="RPE72530.1"/>
    <property type="molecule type" value="Genomic_DNA"/>
</dbReference>
<sequence>MHDLIKIAKGMIGPGDMNPGGQLRPEAADRLISLLSSSGFMKNVTTRRMKKLSADVSVIGIAARSLVRVAEGQTPTDAQRLGATQHGCTLTALPVQLFPQMSLSTLRDNADNPNLVAEVEQLLANRMEAELEDLAFNGTADDNSGGFTTLNKGWVQVAADATSTPKVDIDPGGTQTWRQALKSVFDACPDVYRPQAAFVMNEGDADAYAYEVAGTVSGTAFIAETPLRRFLGRPILTSPYCPTGKVLFTPPQNLVFGMTTEIWQKRRWDDDARALRWVFDFAVDYEIAIKQACVYGY</sequence>
<evidence type="ECO:0000259" key="1">
    <source>
        <dbReference type="Pfam" id="PF05065"/>
    </source>
</evidence>
<dbReference type="InterPro" id="IPR054612">
    <property type="entry name" value="Phage_capsid-like_C"/>
</dbReference>
<reference evidence="2 3" key="1">
    <citation type="submission" date="2018-11" db="EMBL/GenBank/DDBJ databases">
        <title>Genomic Encyclopedia of Type Strains, Phase IV (KMG-IV): sequencing the most valuable type-strain genomes for metagenomic binning, comparative biology and taxonomic classification.</title>
        <authorList>
            <person name="Goeker M."/>
        </authorList>
    </citation>
    <scope>NUCLEOTIDE SEQUENCE [LARGE SCALE GENOMIC DNA]</scope>
    <source>
        <strain evidence="2 3">DSM 101684</strain>
    </source>
</reference>
<dbReference type="SUPFAM" id="SSF56563">
    <property type="entry name" value="Major capsid protein gp5"/>
    <property type="match status" value="1"/>
</dbReference>
<gene>
    <name evidence="2" type="ORF">EDC62_0221</name>
</gene>
<name>A0A3N4VF77_9BURK</name>
<evidence type="ECO:0000313" key="3">
    <source>
        <dbReference type="Proteomes" id="UP000272193"/>
    </source>
</evidence>
<dbReference type="Gene3D" id="3.30.2320.10">
    <property type="entry name" value="hypothetical protein PF0899 domain"/>
    <property type="match status" value="1"/>
</dbReference>
<dbReference type="AlphaFoldDB" id="A0A3N4VF77"/>
<feature type="domain" description="Phage capsid-like C-terminal" evidence="1">
    <location>
        <begin position="25"/>
        <end position="256"/>
    </location>
</feature>
<dbReference type="Proteomes" id="UP000272193">
    <property type="component" value="Unassembled WGS sequence"/>
</dbReference>
<comment type="caution">
    <text evidence="2">The sequence shown here is derived from an EMBL/GenBank/DDBJ whole genome shotgun (WGS) entry which is preliminary data.</text>
</comment>
<dbReference type="Gene3D" id="3.30.2400.10">
    <property type="entry name" value="Major capsid protein gp5"/>
    <property type="match status" value="1"/>
</dbReference>
<proteinExistence type="predicted"/>
<keyword evidence="3" id="KW-1185">Reference proteome</keyword>
<organism evidence="2 3">
    <name type="scientific">Tibeticola sediminis</name>
    <dbReference type="NCBI Taxonomy" id="1917811"/>
    <lineage>
        <taxon>Bacteria</taxon>
        <taxon>Pseudomonadati</taxon>
        <taxon>Pseudomonadota</taxon>
        <taxon>Betaproteobacteria</taxon>
        <taxon>Burkholderiales</taxon>
        <taxon>Comamonadaceae</taxon>
        <taxon>Tibeticola</taxon>
    </lineage>
</organism>
<dbReference type="RefSeq" id="WP_170158999.1">
    <property type="nucleotide sequence ID" value="NZ_RKQL01000001.1"/>
</dbReference>
<protein>
    <submittedName>
        <fullName evidence="2">HK97 family phage major capsid protein</fullName>
    </submittedName>
</protein>
<dbReference type="Pfam" id="PF05065">
    <property type="entry name" value="Phage_capsid"/>
    <property type="match status" value="1"/>
</dbReference>
<accession>A0A3N4VF77</accession>